<organism evidence="3 4">
    <name type="scientific">Edaphochlamys debaryana</name>
    <dbReference type="NCBI Taxonomy" id="47281"/>
    <lineage>
        <taxon>Eukaryota</taxon>
        <taxon>Viridiplantae</taxon>
        <taxon>Chlorophyta</taxon>
        <taxon>core chlorophytes</taxon>
        <taxon>Chlorophyceae</taxon>
        <taxon>CS clade</taxon>
        <taxon>Chlamydomonadales</taxon>
        <taxon>Chlamydomonadales incertae sedis</taxon>
        <taxon>Edaphochlamys</taxon>
    </lineage>
</organism>
<evidence type="ECO:0000313" key="3">
    <source>
        <dbReference type="EMBL" id="KAG2495019.1"/>
    </source>
</evidence>
<dbReference type="AlphaFoldDB" id="A0A835YCJ6"/>
<evidence type="ECO:0000256" key="1">
    <source>
        <dbReference type="SAM" id="Coils"/>
    </source>
</evidence>
<feature type="coiled-coil region" evidence="1">
    <location>
        <begin position="40"/>
        <end position="67"/>
    </location>
</feature>
<name>A0A835YCJ6_9CHLO</name>
<protein>
    <submittedName>
        <fullName evidence="3">Uncharacterized protein</fullName>
    </submittedName>
</protein>
<feature type="compositionally biased region" description="Gly residues" evidence="2">
    <location>
        <begin position="1"/>
        <end position="11"/>
    </location>
</feature>
<dbReference type="Proteomes" id="UP000612055">
    <property type="component" value="Unassembled WGS sequence"/>
</dbReference>
<keyword evidence="1" id="KW-0175">Coiled coil</keyword>
<dbReference type="EMBL" id="JAEHOE010000027">
    <property type="protein sequence ID" value="KAG2495019.1"/>
    <property type="molecule type" value="Genomic_DNA"/>
</dbReference>
<accession>A0A835YCJ6</accession>
<gene>
    <name evidence="3" type="ORF">HYH03_006951</name>
</gene>
<comment type="caution">
    <text evidence="3">The sequence shown here is derived from an EMBL/GenBank/DDBJ whole genome shotgun (WGS) entry which is preliminary data.</text>
</comment>
<sequence>MPLARGQGGPAGAHAPAPPLGLVIPPQQPSTQQQQLQAIMGNISHLMESMRRQLDELSQRLSDVIQGMAAGLEQIQSQQATSAAALERMHRQLP</sequence>
<keyword evidence="4" id="KW-1185">Reference proteome</keyword>
<proteinExistence type="predicted"/>
<reference evidence="3" key="1">
    <citation type="journal article" date="2020" name="bioRxiv">
        <title>Comparative genomics of Chlamydomonas.</title>
        <authorList>
            <person name="Craig R.J."/>
            <person name="Hasan A.R."/>
            <person name="Ness R.W."/>
            <person name="Keightley P.D."/>
        </authorList>
    </citation>
    <scope>NUCLEOTIDE SEQUENCE</scope>
    <source>
        <strain evidence="3">CCAP 11/70</strain>
    </source>
</reference>
<evidence type="ECO:0000256" key="2">
    <source>
        <dbReference type="SAM" id="MobiDB-lite"/>
    </source>
</evidence>
<feature type="region of interest" description="Disordered" evidence="2">
    <location>
        <begin position="1"/>
        <end position="30"/>
    </location>
</feature>
<evidence type="ECO:0000313" key="4">
    <source>
        <dbReference type="Proteomes" id="UP000612055"/>
    </source>
</evidence>